<dbReference type="Proteomes" id="UP000472272">
    <property type="component" value="Chromosome 8"/>
</dbReference>
<reference evidence="2 3" key="1">
    <citation type="journal article" date="2019" name="Proc. Natl. Acad. Sci. U.S.A.">
        <title>Regulatory changes in pterin and carotenoid genes underlie balanced color polymorphisms in the wall lizard.</title>
        <authorList>
            <person name="Andrade P."/>
            <person name="Pinho C."/>
            <person name="Perez I de Lanuza G."/>
            <person name="Afonso S."/>
            <person name="Brejcha J."/>
            <person name="Rubin C.J."/>
            <person name="Wallerman O."/>
            <person name="Pereira P."/>
            <person name="Sabatino S.J."/>
            <person name="Bellati A."/>
            <person name="Pellitteri-Rosa D."/>
            <person name="Bosakova Z."/>
            <person name="Bunikis I."/>
            <person name="Carretero M.A."/>
            <person name="Feiner N."/>
            <person name="Marsik P."/>
            <person name="Pauperio F."/>
            <person name="Salvi D."/>
            <person name="Soler L."/>
            <person name="While G.M."/>
            <person name="Uller T."/>
            <person name="Font E."/>
            <person name="Andersson L."/>
            <person name="Carneiro M."/>
        </authorList>
    </citation>
    <scope>NUCLEOTIDE SEQUENCE</scope>
</reference>
<reference evidence="2" key="2">
    <citation type="submission" date="2025-08" db="UniProtKB">
        <authorList>
            <consortium name="Ensembl"/>
        </authorList>
    </citation>
    <scope>IDENTIFICATION</scope>
</reference>
<protein>
    <submittedName>
        <fullName evidence="2">Uncharacterized protein</fullName>
    </submittedName>
</protein>
<evidence type="ECO:0000313" key="2">
    <source>
        <dbReference type="Ensembl" id="ENSPMRP00000022705.1"/>
    </source>
</evidence>
<keyword evidence="3" id="KW-1185">Reference proteome</keyword>
<sequence>PIDVDVGQTHVGHSLVAPVVILLIDSERHQRSIIPTVLGNSVRAGAHEIKLQGVKGVIVWVPPAPAKVLNGHRLPITLLNESFLTLIYTSQDTIYGFTVFICCTAMGFADNPLAWDATAALLAYILQNLFVGLMGNLGKNKM</sequence>
<feature type="transmembrane region" description="Helical" evidence="1">
    <location>
        <begin position="121"/>
        <end position="138"/>
    </location>
</feature>
<dbReference type="OMA" id="CARGCGE"/>
<name>A0A670JF24_PODMU</name>
<feature type="transmembrane region" description="Helical" evidence="1">
    <location>
        <begin position="93"/>
        <end position="109"/>
    </location>
</feature>
<accession>A0A670JF24</accession>
<dbReference type="AlphaFoldDB" id="A0A670JF24"/>
<proteinExistence type="predicted"/>
<keyword evidence="1" id="KW-0472">Membrane</keyword>
<evidence type="ECO:0000313" key="3">
    <source>
        <dbReference type="Proteomes" id="UP000472272"/>
    </source>
</evidence>
<dbReference type="Ensembl" id="ENSPMRT00000024130.1">
    <property type="protein sequence ID" value="ENSPMRP00000022705.1"/>
    <property type="gene ID" value="ENSPMRG00000014747.1"/>
</dbReference>
<organism evidence="2 3">
    <name type="scientific">Podarcis muralis</name>
    <name type="common">Wall lizard</name>
    <name type="synonym">Lacerta muralis</name>
    <dbReference type="NCBI Taxonomy" id="64176"/>
    <lineage>
        <taxon>Eukaryota</taxon>
        <taxon>Metazoa</taxon>
        <taxon>Chordata</taxon>
        <taxon>Craniata</taxon>
        <taxon>Vertebrata</taxon>
        <taxon>Euteleostomi</taxon>
        <taxon>Lepidosauria</taxon>
        <taxon>Squamata</taxon>
        <taxon>Bifurcata</taxon>
        <taxon>Unidentata</taxon>
        <taxon>Episquamata</taxon>
        <taxon>Laterata</taxon>
        <taxon>Lacertibaenia</taxon>
        <taxon>Lacertidae</taxon>
        <taxon>Podarcis</taxon>
    </lineage>
</organism>
<evidence type="ECO:0000256" key="1">
    <source>
        <dbReference type="SAM" id="Phobius"/>
    </source>
</evidence>
<dbReference type="GeneTree" id="ENSGT00960000190042"/>
<keyword evidence="1" id="KW-1133">Transmembrane helix</keyword>
<reference evidence="2" key="3">
    <citation type="submission" date="2025-09" db="UniProtKB">
        <authorList>
            <consortium name="Ensembl"/>
        </authorList>
    </citation>
    <scope>IDENTIFICATION</scope>
</reference>
<keyword evidence="1" id="KW-0812">Transmembrane</keyword>